<keyword evidence="3" id="KW-1185">Reference proteome</keyword>
<comment type="caution">
    <text evidence="2">The sequence shown here is derived from an EMBL/GenBank/DDBJ whole genome shotgun (WGS) entry which is preliminary data.</text>
</comment>
<feature type="compositionally biased region" description="Acidic residues" evidence="1">
    <location>
        <begin position="185"/>
        <end position="197"/>
    </location>
</feature>
<dbReference type="AlphaFoldDB" id="A0A9P8IJ60"/>
<sequence>MPRITRNTRPATRPTMAPNVAENKTAINNDGDGDRKPSPLTDVAPTTHSAPRKAPVKAAAATAAGEEENGCVKLSHTVCIHCVAARKAYEPACEVLAETPRHPRRTYLQAKDCHFHVERKLRYKHAIFCCHAEAVYWREETLKSNLLDWEKAWKRGLLKYMKLLARSQYAVLISEQKKFVKCPLDSDDEPLDEEWEDCVATPEPSEDEGGENDDVTAGSST</sequence>
<evidence type="ECO:0000313" key="2">
    <source>
        <dbReference type="EMBL" id="KAH0548580.1"/>
    </source>
</evidence>
<protein>
    <submittedName>
        <fullName evidence="2">Uncharacterized protein</fullName>
    </submittedName>
</protein>
<feature type="region of interest" description="Disordered" evidence="1">
    <location>
        <begin position="1"/>
        <end position="55"/>
    </location>
</feature>
<evidence type="ECO:0000256" key="1">
    <source>
        <dbReference type="SAM" id="MobiDB-lite"/>
    </source>
</evidence>
<gene>
    <name evidence="2" type="ORF">GP486_007876</name>
</gene>
<feature type="compositionally biased region" description="Acidic residues" evidence="1">
    <location>
        <begin position="204"/>
        <end position="214"/>
    </location>
</feature>
<feature type="compositionally biased region" description="Polar residues" evidence="1">
    <location>
        <begin position="1"/>
        <end position="10"/>
    </location>
</feature>
<proteinExistence type="predicted"/>
<organism evidence="2 3">
    <name type="scientific">Trichoglossum hirsutum</name>
    <dbReference type="NCBI Taxonomy" id="265104"/>
    <lineage>
        <taxon>Eukaryota</taxon>
        <taxon>Fungi</taxon>
        <taxon>Dikarya</taxon>
        <taxon>Ascomycota</taxon>
        <taxon>Pezizomycotina</taxon>
        <taxon>Geoglossomycetes</taxon>
        <taxon>Geoglossales</taxon>
        <taxon>Geoglossaceae</taxon>
        <taxon>Trichoglossum</taxon>
    </lineage>
</organism>
<reference evidence="2" key="1">
    <citation type="submission" date="2021-03" db="EMBL/GenBank/DDBJ databases">
        <title>Comparative genomics and phylogenomic investigation of the class Geoglossomycetes provide insights into ecological specialization and systematics.</title>
        <authorList>
            <person name="Melie T."/>
            <person name="Pirro S."/>
            <person name="Miller A.N."/>
            <person name="Quandt A."/>
        </authorList>
    </citation>
    <scope>NUCLEOTIDE SEQUENCE</scope>
    <source>
        <strain evidence="2">CAQ_001_2017</strain>
    </source>
</reference>
<name>A0A9P8IJ60_9PEZI</name>
<dbReference type="Proteomes" id="UP000750711">
    <property type="component" value="Unassembled WGS sequence"/>
</dbReference>
<dbReference type="EMBL" id="JAGHQM010002518">
    <property type="protein sequence ID" value="KAH0548580.1"/>
    <property type="molecule type" value="Genomic_DNA"/>
</dbReference>
<accession>A0A9P8IJ60</accession>
<evidence type="ECO:0000313" key="3">
    <source>
        <dbReference type="Proteomes" id="UP000750711"/>
    </source>
</evidence>
<feature type="region of interest" description="Disordered" evidence="1">
    <location>
        <begin position="185"/>
        <end position="221"/>
    </location>
</feature>